<dbReference type="InterPro" id="IPR036291">
    <property type="entry name" value="NAD(P)-bd_dom_sf"/>
</dbReference>
<dbReference type="PANTHER" id="PTHR42879">
    <property type="entry name" value="3-OXOACYL-(ACYL-CARRIER-PROTEIN) REDUCTASE"/>
    <property type="match status" value="1"/>
</dbReference>
<comment type="similarity">
    <text evidence="1">Belongs to the short-chain dehydrogenases/reductases (SDR) family.</text>
</comment>
<evidence type="ECO:0000313" key="2">
    <source>
        <dbReference type="EMBL" id="GAA3712478.1"/>
    </source>
</evidence>
<dbReference type="Pfam" id="PF13561">
    <property type="entry name" value="adh_short_C2"/>
    <property type="match status" value="1"/>
</dbReference>
<evidence type="ECO:0000256" key="1">
    <source>
        <dbReference type="ARBA" id="ARBA00006484"/>
    </source>
</evidence>
<dbReference type="Gene3D" id="3.40.50.720">
    <property type="entry name" value="NAD(P)-binding Rossmann-like Domain"/>
    <property type="match status" value="1"/>
</dbReference>
<dbReference type="InterPro" id="IPR002347">
    <property type="entry name" value="SDR_fam"/>
</dbReference>
<dbReference type="PRINTS" id="PR00081">
    <property type="entry name" value="GDHRDH"/>
</dbReference>
<dbReference type="InterPro" id="IPR050259">
    <property type="entry name" value="SDR"/>
</dbReference>
<comment type="caution">
    <text evidence="2">The sequence shown here is derived from an EMBL/GenBank/DDBJ whole genome shotgun (WGS) entry which is preliminary data.</text>
</comment>
<proteinExistence type="inferred from homology"/>
<name>A0ABP7E5K8_9ACTN</name>
<protein>
    <submittedName>
        <fullName evidence="2">SDR family oxidoreductase</fullName>
    </submittedName>
</protein>
<keyword evidence="3" id="KW-1185">Reference proteome</keyword>
<reference evidence="3" key="1">
    <citation type="journal article" date="2019" name="Int. J. Syst. Evol. Microbiol.">
        <title>The Global Catalogue of Microorganisms (GCM) 10K type strain sequencing project: providing services to taxonomists for standard genome sequencing and annotation.</title>
        <authorList>
            <consortium name="The Broad Institute Genomics Platform"/>
            <consortium name="The Broad Institute Genome Sequencing Center for Infectious Disease"/>
            <person name="Wu L."/>
            <person name="Ma J."/>
        </authorList>
    </citation>
    <scope>NUCLEOTIDE SEQUENCE [LARGE SCALE GENOMIC DNA]</scope>
    <source>
        <strain evidence="3">JCM 16548</strain>
    </source>
</reference>
<sequence>MLVTGSSRGLGAVIARRLAADGWSVAVNYRSGVDDAERVVDDIRRAGGSAAAYAADVTDEDAVAGLVAAATADLGPVLGVVANATGPQPVTELESLSWQDHLDQLTFFVKSPTLLARATLPTMKEHRFGRVVLIGSDMVDRAKPGWSAYSAAKAAEAELVKIWARELGPYGITVNLVAPGWVPVERHAGADTSAYVTEVPLGRIGRPEDVAGAVAYVVSDDAGFVTAQRITVNGGHTI</sequence>
<organism evidence="2 3">
    <name type="scientific">Microlunatus aurantiacus</name>
    <dbReference type="NCBI Taxonomy" id="446786"/>
    <lineage>
        <taxon>Bacteria</taxon>
        <taxon>Bacillati</taxon>
        <taxon>Actinomycetota</taxon>
        <taxon>Actinomycetes</taxon>
        <taxon>Propionibacteriales</taxon>
        <taxon>Propionibacteriaceae</taxon>
        <taxon>Microlunatus</taxon>
    </lineage>
</organism>
<gene>
    <name evidence="2" type="ORF">GCM10022204_34240</name>
</gene>
<dbReference type="SUPFAM" id="SSF51735">
    <property type="entry name" value="NAD(P)-binding Rossmann-fold domains"/>
    <property type="match status" value="1"/>
</dbReference>
<dbReference type="EMBL" id="BAAAYX010000014">
    <property type="protein sequence ID" value="GAA3712478.1"/>
    <property type="molecule type" value="Genomic_DNA"/>
</dbReference>
<evidence type="ECO:0000313" key="3">
    <source>
        <dbReference type="Proteomes" id="UP001500051"/>
    </source>
</evidence>
<accession>A0ABP7E5K8</accession>
<dbReference type="PANTHER" id="PTHR42879:SF6">
    <property type="entry name" value="NADPH-DEPENDENT REDUCTASE BACG"/>
    <property type="match status" value="1"/>
</dbReference>
<dbReference type="Proteomes" id="UP001500051">
    <property type="component" value="Unassembled WGS sequence"/>
</dbReference>